<dbReference type="OrthoDB" id="9777465at2"/>
<keyword evidence="6 10" id="KW-0432">Leucine biosynthesis</keyword>
<accession>A0A263D5W1</accession>
<comment type="function">
    <text evidence="2 10">Catalyzes the isomerization between 2-isopropylmalate and 3-isopropylmalate, via the formation of 2-isopropylmaleate.</text>
</comment>
<dbReference type="InterPro" id="IPR033940">
    <property type="entry name" value="IPMI_Swivel"/>
</dbReference>
<dbReference type="EMBL" id="NKYE01000004">
    <property type="protein sequence ID" value="OZM73579.1"/>
    <property type="molecule type" value="Genomic_DNA"/>
</dbReference>
<evidence type="ECO:0000256" key="7">
    <source>
        <dbReference type="ARBA" id="ARBA00022605"/>
    </source>
</evidence>
<keyword evidence="7 10" id="KW-0028">Amino-acid biosynthesis</keyword>
<evidence type="ECO:0000256" key="5">
    <source>
        <dbReference type="ARBA" id="ARBA00011271"/>
    </source>
</evidence>
<dbReference type="Proteomes" id="UP000242444">
    <property type="component" value="Unassembled WGS sequence"/>
</dbReference>
<dbReference type="HAMAP" id="MF_01031">
    <property type="entry name" value="LeuD_type1"/>
    <property type="match status" value="1"/>
</dbReference>
<comment type="similarity">
    <text evidence="4 10">Belongs to the LeuD family. LeuD type 1 subfamily.</text>
</comment>
<dbReference type="AlphaFoldDB" id="A0A263D5W1"/>
<protein>
    <recommendedName>
        <fullName evidence="10">3-isopropylmalate dehydratase small subunit</fullName>
        <ecNumber evidence="10">4.2.1.33</ecNumber>
    </recommendedName>
    <alternativeName>
        <fullName evidence="10">Alpha-IPM isomerase</fullName>
        <shortName evidence="10">IPMI</shortName>
    </alternativeName>
    <alternativeName>
        <fullName evidence="10">Isopropylmalate isomerase</fullName>
    </alternativeName>
</protein>
<dbReference type="PANTHER" id="PTHR43345">
    <property type="entry name" value="3-ISOPROPYLMALATE DEHYDRATASE SMALL SUBUNIT 2-RELATED-RELATED"/>
    <property type="match status" value="1"/>
</dbReference>
<comment type="caution">
    <text evidence="12">The sequence shown here is derived from an EMBL/GenBank/DDBJ whole genome shotgun (WGS) entry which is preliminary data.</text>
</comment>
<dbReference type="UniPathway" id="UPA00048">
    <property type="reaction ID" value="UER00071"/>
</dbReference>
<dbReference type="Pfam" id="PF00694">
    <property type="entry name" value="Aconitase_C"/>
    <property type="match status" value="1"/>
</dbReference>
<dbReference type="NCBIfam" id="TIGR00171">
    <property type="entry name" value="leuD"/>
    <property type="match status" value="1"/>
</dbReference>
<comment type="pathway">
    <text evidence="3 10">Amino-acid biosynthesis; L-leucine biosynthesis; L-leucine from 3-methyl-2-oxobutanoate: step 2/4.</text>
</comment>
<comment type="subunit">
    <text evidence="5 10">Heterodimer of LeuC and LeuD.</text>
</comment>
<dbReference type="RefSeq" id="WP_094862096.1">
    <property type="nucleotide sequence ID" value="NZ_NKYE01000004.1"/>
</dbReference>
<name>A0A263D5W1_9PSEU</name>
<dbReference type="InParanoid" id="A0A263D5W1"/>
<evidence type="ECO:0000256" key="10">
    <source>
        <dbReference type="HAMAP-Rule" id="MF_01031"/>
    </source>
</evidence>
<dbReference type="GO" id="GO:0003861">
    <property type="term" value="F:3-isopropylmalate dehydratase activity"/>
    <property type="evidence" value="ECO:0007669"/>
    <property type="project" value="UniProtKB-UniRule"/>
</dbReference>
<dbReference type="InterPro" id="IPR000573">
    <property type="entry name" value="AconitaseA/IPMdHydase_ssu_swvl"/>
</dbReference>
<evidence type="ECO:0000259" key="11">
    <source>
        <dbReference type="Pfam" id="PF00694"/>
    </source>
</evidence>
<evidence type="ECO:0000256" key="8">
    <source>
        <dbReference type="ARBA" id="ARBA00023239"/>
    </source>
</evidence>
<evidence type="ECO:0000256" key="6">
    <source>
        <dbReference type="ARBA" id="ARBA00022430"/>
    </source>
</evidence>
<evidence type="ECO:0000313" key="13">
    <source>
        <dbReference type="Proteomes" id="UP000242444"/>
    </source>
</evidence>
<dbReference type="EC" id="4.2.1.33" evidence="10"/>
<keyword evidence="8 10" id="KW-0456">Lyase</keyword>
<dbReference type="Gene3D" id="3.20.19.10">
    <property type="entry name" value="Aconitase, domain 4"/>
    <property type="match status" value="1"/>
</dbReference>
<keyword evidence="13" id="KW-1185">Reference proteome</keyword>
<dbReference type="InterPro" id="IPR050075">
    <property type="entry name" value="LeuD"/>
</dbReference>
<evidence type="ECO:0000256" key="4">
    <source>
        <dbReference type="ARBA" id="ARBA00009845"/>
    </source>
</evidence>
<comment type="catalytic activity">
    <reaction evidence="1 10">
        <text>(2R,3S)-3-isopropylmalate = (2S)-2-isopropylmalate</text>
        <dbReference type="Rhea" id="RHEA:32287"/>
        <dbReference type="ChEBI" id="CHEBI:1178"/>
        <dbReference type="ChEBI" id="CHEBI:35121"/>
        <dbReference type="EC" id="4.2.1.33"/>
    </reaction>
</comment>
<dbReference type="InterPro" id="IPR004431">
    <property type="entry name" value="3-IsopropMal_deHydase_ssu"/>
</dbReference>
<dbReference type="SUPFAM" id="SSF52016">
    <property type="entry name" value="LeuD/IlvD-like"/>
    <property type="match status" value="1"/>
</dbReference>
<reference evidence="12 13" key="1">
    <citation type="submission" date="2017-07" db="EMBL/GenBank/DDBJ databases">
        <title>Amycolatopsis antarcticus sp. nov., isolated from the surface of an Antarcticus brown macroalga.</title>
        <authorList>
            <person name="Wang J."/>
            <person name="Leiva S."/>
            <person name="Huang J."/>
            <person name="Huang Y."/>
        </authorList>
    </citation>
    <scope>NUCLEOTIDE SEQUENCE [LARGE SCALE GENOMIC DNA]</scope>
    <source>
        <strain evidence="12 13">AU-G6</strain>
    </source>
</reference>
<sequence length="210" mass="23353">MEPLIQHTGRAIALRRGDVDTDQIIPAEFCKRLTKSGYEDTLFVTWREDPEFPLNDPRRAGASVLIGAHNFGTGSSREHAVWALRDWGFAVVVASSFGDIFRRNAFKNGLLAVELPEEVVAELADRADADPAFEITVDLDSRELRADGLRHGFEVDRRARRLLLEGLDDIAVTLGKDGLIADYERARHSWLPRLAPTDPIPSGNLRLAAN</sequence>
<evidence type="ECO:0000313" key="12">
    <source>
        <dbReference type="EMBL" id="OZM73579.1"/>
    </source>
</evidence>
<proteinExistence type="inferred from homology"/>
<feature type="domain" description="Aconitase A/isopropylmalate dehydratase small subunit swivel" evidence="11">
    <location>
        <begin position="1"/>
        <end position="117"/>
    </location>
</feature>
<dbReference type="PANTHER" id="PTHR43345:SF5">
    <property type="entry name" value="3-ISOPROPYLMALATE DEHYDRATASE SMALL SUBUNIT"/>
    <property type="match status" value="1"/>
</dbReference>
<evidence type="ECO:0000256" key="1">
    <source>
        <dbReference type="ARBA" id="ARBA00000491"/>
    </source>
</evidence>
<evidence type="ECO:0000256" key="3">
    <source>
        <dbReference type="ARBA" id="ARBA00004729"/>
    </source>
</evidence>
<dbReference type="CDD" id="cd01577">
    <property type="entry name" value="IPMI_Swivel"/>
    <property type="match status" value="1"/>
</dbReference>
<dbReference type="NCBIfam" id="NF002458">
    <property type="entry name" value="PRK01641.1"/>
    <property type="match status" value="1"/>
</dbReference>
<organism evidence="12 13">
    <name type="scientific">Amycolatopsis antarctica</name>
    <dbReference type="NCBI Taxonomy" id="1854586"/>
    <lineage>
        <taxon>Bacteria</taxon>
        <taxon>Bacillati</taxon>
        <taxon>Actinomycetota</taxon>
        <taxon>Actinomycetes</taxon>
        <taxon>Pseudonocardiales</taxon>
        <taxon>Pseudonocardiaceae</taxon>
        <taxon>Amycolatopsis</taxon>
    </lineage>
</organism>
<gene>
    <name evidence="10 12" type="primary">leuD</name>
    <name evidence="12" type="ORF">CFN78_08580</name>
</gene>
<dbReference type="GO" id="GO:0009316">
    <property type="term" value="C:3-isopropylmalate dehydratase complex"/>
    <property type="evidence" value="ECO:0007669"/>
    <property type="project" value="InterPro"/>
</dbReference>
<keyword evidence="9 10" id="KW-0100">Branched-chain amino acid biosynthesis</keyword>
<evidence type="ECO:0000256" key="9">
    <source>
        <dbReference type="ARBA" id="ARBA00023304"/>
    </source>
</evidence>
<dbReference type="GO" id="GO:0009098">
    <property type="term" value="P:L-leucine biosynthetic process"/>
    <property type="evidence" value="ECO:0007669"/>
    <property type="project" value="UniProtKB-UniRule"/>
</dbReference>
<dbReference type="InterPro" id="IPR015928">
    <property type="entry name" value="Aconitase/3IPM_dehydase_swvl"/>
</dbReference>
<evidence type="ECO:0000256" key="2">
    <source>
        <dbReference type="ARBA" id="ARBA00002695"/>
    </source>
</evidence>